<proteinExistence type="predicted"/>
<organism evidence="2 3">
    <name type="scientific">Danionella cerebrum</name>
    <dbReference type="NCBI Taxonomy" id="2873325"/>
    <lineage>
        <taxon>Eukaryota</taxon>
        <taxon>Metazoa</taxon>
        <taxon>Chordata</taxon>
        <taxon>Craniata</taxon>
        <taxon>Vertebrata</taxon>
        <taxon>Euteleostomi</taxon>
        <taxon>Actinopterygii</taxon>
        <taxon>Neopterygii</taxon>
        <taxon>Teleostei</taxon>
        <taxon>Ostariophysi</taxon>
        <taxon>Cypriniformes</taxon>
        <taxon>Danionidae</taxon>
        <taxon>Danioninae</taxon>
        <taxon>Danionella</taxon>
    </lineage>
</organism>
<dbReference type="OrthoDB" id="6482165at2759"/>
<dbReference type="EMBL" id="SRMA01027552">
    <property type="protein sequence ID" value="TRY53625.1"/>
    <property type="molecule type" value="Genomic_DNA"/>
</dbReference>
<evidence type="ECO:0000256" key="1">
    <source>
        <dbReference type="SAM" id="MobiDB-lite"/>
    </source>
</evidence>
<keyword evidence="3" id="KW-1185">Reference proteome</keyword>
<sequence>MSVSSELPLPCPTCGETCGFGDPLGSCQRFSLIPRETLDPHSLSLASEQLFVHQETPIAQPLELLDPLRLAPESIGKILIRRDSPVLALTLTARDPEPLGGSATAVAQLGAPWLGRRLSLEARLQHLALEVHHRFWIKLDNLQQELKSRSREVQRARKEADRIQREKQEAEERANELERQVDISVEMLARLRHELRERDRLLQHKEQEVCELDDFVRDTALREANAKLRLQRFIEDLLERAERAETLLQNIHSDVISSHAGRRAAGYQRSFSVSGISRRSYVSEYREPQQNRFEWRQRTFSVGSGGCEPQWDAERRESISQIPMDEDSENWSIYSEAFSEEALKHTGDKIYSHSGQVSGHGWFMNRVSDSSVCSELLRLKAALFCVCKDWRSVARHPAVWTKVTLENARVSSKARALSLSAALPSRVFQFLQTLSQWCSQTQSLVLHNLKARARNKKESKDEYLQSNRGGLEAGLEALLKSAGRSLITLSISDCPNILTDRCLWLVSCHCRSLQSLTYRSAWDPVGQEVMWALGAGCRHVTTLRVAPSQPCLQPGRFGNRCLQMIGRCWPNLCRLGVGGASCGVQGLAALVRKCVNLCVLELHDMNELNQEAAQEICRFGLKQLHTLCFNNTPVTARALLHFTSVCPRLKCVVVQLSITDYFEDDNNEEAKRLFGEIVNNLQMQNTFYKTSLDQAPGHLLI</sequence>
<accession>A0A553MKB8</accession>
<dbReference type="Proteomes" id="UP000316079">
    <property type="component" value="Unassembled WGS sequence"/>
</dbReference>
<dbReference type="PANTHER" id="PTHR15739:SF4">
    <property type="entry name" value="F-BOX ONLY PROTEIN 41"/>
    <property type="match status" value="1"/>
</dbReference>
<dbReference type="InterPro" id="IPR032675">
    <property type="entry name" value="LRR_dom_sf"/>
</dbReference>
<dbReference type="SUPFAM" id="SSF52047">
    <property type="entry name" value="RNI-like"/>
    <property type="match status" value="1"/>
</dbReference>
<dbReference type="PANTHER" id="PTHR15739">
    <property type="entry name" value="ZINC FINGER PROTEIN"/>
    <property type="match status" value="1"/>
</dbReference>
<comment type="caution">
    <text evidence="2">The sequence shown here is derived from an EMBL/GenBank/DDBJ whole genome shotgun (WGS) entry which is preliminary data.</text>
</comment>
<dbReference type="AlphaFoldDB" id="A0A553MKB8"/>
<evidence type="ECO:0008006" key="4">
    <source>
        <dbReference type="Google" id="ProtNLM"/>
    </source>
</evidence>
<dbReference type="STRING" id="623744.A0A553MKB8"/>
<gene>
    <name evidence="2" type="ORF">DNTS_024680</name>
</gene>
<evidence type="ECO:0000313" key="3">
    <source>
        <dbReference type="Proteomes" id="UP000316079"/>
    </source>
</evidence>
<name>A0A553MKB8_9TELE</name>
<dbReference type="Gene3D" id="3.80.10.10">
    <property type="entry name" value="Ribonuclease Inhibitor"/>
    <property type="match status" value="1"/>
</dbReference>
<protein>
    <recommendedName>
        <fullName evidence="4">F-box domain-containing protein</fullName>
    </recommendedName>
</protein>
<reference evidence="2 3" key="1">
    <citation type="journal article" date="2019" name="Sci. Data">
        <title>Hybrid genome assembly and annotation of Danionella translucida.</title>
        <authorList>
            <person name="Kadobianskyi M."/>
            <person name="Schulze L."/>
            <person name="Schuelke M."/>
            <person name="Judkewitz B."/>
        </authorList>
    </citation>
    <scope>NUCLEOTIDE SEQUENCE [LARGE SCALE GENOMIC DNA]</scope>
    <source>
        <strain evidence="2 3">Bolton</strain>
    </source>
</reference>
<feature type="region of interest" description="Disordered" evidence="1">
    <location>
        <begin position="150"/>
        <end position="176"/>
    </location>
</feature>
<dbReference type="InterPro" id="IPR052283">
    <property type="entry name" value="GenomicStab_NeuMorph_Reg"/>
</dbReference>
<evidence type="ECO:0000313" key="2">
    <source>
        <dbReference type="EMBL" id="TRY53625.1"/>
    </source>
</evidence>